<dbReference type="Gene3D" id="6.10.340.10">
    <property type="match status" value="1"/>
</dbReference>
<dbReference type="InterPro" id="IPR025944">
    <property type="entry name" value="Sigma_54_int_dom_CS"/>
</dbReference>
<dbReference type="InterPro" id="IPR036388">
    <property type="entry name" value="WH-like_DNA-bd_sf"/>
</dbReference>
<dbReference type="GO" id="GO:0016020">
    <property type="term" value="C:membrane"/>
    <property type="evidence" value="ECO:0007669"/>
    <property type="project" value="InterPro"/>
</dbReference>
<reference evidence="10 11" key="1">
    <citation type="submission" date="2010-08" db="EMBL/GenBank/DDBJ databases">
        <title>The draft genome of Desulfovibrio fructosovorans JJ.</title>
        <authorList>
            <consortium name="US DOE Joint Genome Institute (JGI-PGF)"/>
            <person name="Lucas S."/>
            <person name="Copeland A."/>
            <person name="Lapidus A."/>
            <person name="Cheng J.-F."/>
            <person name="Bruce D."/>
            <person name="Goodwin L."/>
            <person name="Pitluck S."/>
            <person name="Land M.L."/>
            <person name="Hauser L."/>
            <person name="Chang Y.-J."/>
            <person name="Jeffries C."/>
            <person name="Wall J.D."/>
            <person name="Stahl D.A."/>
            <person name="Arkin A.P."/>
            <person name="Dehal P."/>
            <person name="Stolyar S.M."/>
            <person name="Hazen T.C."/>
            <person name="Woyke T.J."/>
        </authorList>
    </citation>
    <scope>NUCLEOTIDE SEQUENCE [LARGE SCALE GENOMIC DNA]</scope>
    <source>
        <strain evidence="10 11">JJ</strain>
    </source>
</reference>
<dbReference type="InterPro" id="IPR025662">
    <property type="entry name" value="Sigma_54_int_dom_ATP-bd_1"/>
</dbReference>
<dbReference type="GO" id="GO:0006412">
    <property type="term" value="P:translation"/>
    <property type="evidence" value="ECO:0007669"/>
    <property type="project" value="InterPro"/>
</dbReference>
<proteinExistence type="predicted"/>
<dbReference type="PROSITE" id="PS00362">
    <property type="entry name" value="RIBOSOMAL_S15"/>
    <property type="match status" value="1"/>
</dbReference>
<evidence type="ECO:0000256" key="7">
    <source>
        <dbReference type="SAM" id="Phobius"/>
    </source>
</evidence>
<dbReference type="PANTHER" id="PTHR32071">
    <property type="entry name" value="TRANSCRIPTIONAL REGULATORY PROTEIN"/>
    <property type="match status" value="1"/>
</dbReference>
<dbReference type="PROSITE" id="PS00676">
    <property type="entry name" value="SIGMA54_INTERACT_2"/>
    <property type="match status" value="1"/>
</dbReference>
<keyword evidence="11" id="KW-1185">Reference proteome</keyword>
<dbReference type="AlphaFoldDB" id="E1JWR5"/>
<dbReference type="GO" id="GO:0003735">
    <property type="term" value="F:structural constituent of ribosome"/>
    <property type="evidence" value="ECO:0007669"/>
    <property type="project" value="InterPro"/>
</dbReference>
<evidence type="ECO:0000259" key="8">
    <source>
        <dbReference type="PROSITE" id="PS50045"/>
    </source>
</evidence>
<dbReference type="PROSITE" id="PS50885">
    <property type="entry name" value="HAMP"/>
    <property type="match status" value="1"/>
</dbReference>
<dbReference type="Pfam" id="PF00158">
    <property type="entry name" value="Sigma54_activat"/>
    <property type="match status" value="1"/>
</dbReference>
<dbReference type="PROSITE" id="PS00688">
    <property type="entry name" value="SIGMA54_INTERACT_3"/>
    <property type="match status" value="1"/>
</dbReference>
<name>E1JWR5_SOLFR</name>
<keyword evidence="3" id="KW-0805">Transcription regulation</keyword>
<dbReference type="eggNOG" id="COG2204">
    <property type="taxonomic scope" value="Bacteria"/>
</dbReference>
<evidence type="ECO:0000256" key="6">
    <source>
        <dbReference type="SAM" id="MobiDB-lite"/>
    </source>
</evidence>
<evidence type="ECO:0000256" key="1">
    <source>
        <dbReference type="ARBA" id="ARBA00022741"/>
    </source>
</evidence>
<dbReference type="Proteomes" id="UP000006250">
    <property type="component" value="Unassembled WGS sequence"/>
</dbReference>
<dbReference type="Gene3D" id="1.10.8.60">
    <property type="match status" value="1"/>
</dbReference>
<dbReference type="EMBL" id="AECZ01000012">
    <property type="protein sequence ID" value="EFL51119.1"/>
    <property type="molecule type" value="Genomic_DNA"/>
</dbReference>
<dbReference type="SUPFAM" id="SSF52540">
    <property type="entry name" value="P-loop containing nucleoside triphosphate hydrolases"/>
    <property type="match status" value="1"/>
</dbReference>
<dbReference type="Pfam" id="PF25601">
    <property type="entry name" value="AAA_lid_14"/>
    <property type="match status" value="1"/>
</dbReference>
<dbReference type="InterPro" id="IPR058031">
    <property type="entry name" value="AAA_lid_NorR"/>
</dbReference>
<dbReference type="InterPro" id="IPR003660">
    <property type="entry name" value="HAMP_dom"/>
</dbReference>
<evidence type="ECO:0000256" key="2">
    <source>
        <dbReference type="ARBA" id="ARBA00022840"/>
    </source>
</evidence>
<evidence type="ECO:0000256" key="5">
    <source>
        <dbReference type="ARBA" id="ARBA00023163"/>
    </source>
</evidence>
<keyword evidence="4" id="KW-0238">DNA-binding</keyword>
<dbReference type="Gene3D" id="1.10.10.10">
    <property type="entry name" value="Winged helix-like DNA-binding domain superfamily/Winged helix DNA-binding domain"/>
    <property type="match status" value="1"/>
</dbReference>
<dbReference type="PANTHER" id="PTHR32071:SF117">
    <property type="entry name" value="PTS-DEPENDENT DIHYDROXYACETONE KINASE OPERON REGULATORY PROTEIN-RELATED"/>
    <property type="match status" value="1"/>
</dbReference>
<dbReference type="CDD" id="cd00009">
    <property type="entry name" value="AAA"/>
    <property type="match status" value="1"/>
</dbReference>
<dbReference type="GO" id="GO:0005840">
    <property type="term" value="C:ribosome"/>
    <property type="evidence" value="ECO:0007669"/>
    <property type="project" value="InterPro"/>
</dbReference>
<keyword evidence="7" id="KW-0812">Transmembrane</keyword>
<dbReference type="InterPro" id="IPR027417">
    <property type="entry name" value="P-loop_NTPase"/>
</dbReference>
<organism evidence="10 11">
    <name type="scientific">Solidesulfovibrio fructosivorans JJ]</name>
    <dbReference type="NCBI Taxonomy" id="596151"/>
    <lineage>
        <taxon>Bacteria</taxon>
        <taxon>Pseudomonadati</taxon>
        <taxon>Thermodesulfobacteriota</taxon>
        <taxon>Desulfovibrionia</taxon>
        <taxon>Desulfovibrionales</taxon>
        <taxon>Desulfovibrionaceae</taxon>
        <taxon>Solidesulfovibrio</taxon>
    </lineage>
</organism>
<dbReference type="InterPro" id="IPR003593">
    <property type="entry name" value="AAA+_ATPase"/>
</dbReference>
<feature type="region of interest" description="Disordered" evidence="6">
    <location>
        <begin position="815"/>
        <end position="835"/>
    </location>
</feature>
<evidence type="ECO:0000256" key="4">
    <source>
        <dbReference type="ARBA" id="ARBA00023125"/>
    </source>
</evidence>
<dbReference type="GO" id="GO:0005524">
    <property type="term" value="F:ATP binding"/>
    <property type="evidence" value="ECO:0007669"/>
    <property type="project" value="UniProtKB-KW"/>
</dbReference>
<feature type="transmembrane region" description="Helical" evidence="7">
    <location>
        <begin position="29"/>
        <end position="51"/>
    </location>
</feature>
<feature type="transmembrane region" description="Helical" evidence="7">
    <location>
        <begin position="373"/>
        <end position="396"/>
    </location>
</feature>
<keyword evidence="7" id="KW-1133">Transmembrane helix</keyword>
<feature type="domain" description="HAMP" evidence="9">
    <location>
        <begin position="394"/>
        <end position="447"/>
    </location>
</feature>
<dbReference type="Gene3D" id="3.40.50.300">
    <property type="entry name" value="P-loop containing nucleotide triphosphate hydrolases"/>
    <property type="match status" value="1"/>
</dbReference>
<keyword evidence="1" id="KW-0547">Nucleotide-binding</keyword>
<accession>E1JWR5</accession>
<sequence length="835" mass="91295">MTWMDLPSRIQARFLPCYAPNKLRVRTKLLAVLIPSMVAILLVTGYVTYIFSQQFLQEALERSGIVQTLALSKALEDALARGRRDLLFFAGEKPTAEGMAAYLTRINALRPFPYCEFGYLDLEGHEHIYYVTLRGKALRVPDAAIPDIRPSPFRLVEEARGLGPGQVVLGPLAQLDYHLTLGTGEDMAMGDEVYRLVTPRADAAGRIVGVYILSIEARDLRNILSLYNSIHSPLHGFERSLEVRYSFLFDTEGWVLFQSAEVGDPGLELTTYLARAGYSGTLGRRGMESAFRPESHYKHFWRMIGDVREGKSGIIDKADDGQLDVGGFRASYMPYAPVRFAPSENGTPKVVAGVAYMDKTRMTLRAGYKQVDVVFIITLSAIILVTGLITLLARAITRPIIDLSRSVASIESTSGLSPIELPDHDHETTLLKNAINAMIAAMRRQWGEIKSRDKKIEQVRMREAASPDPVALGVMAGLFPEIKGAGPLLERLRAEVAKAAQVDADVLVTGETGTGKQLVAEAIHRYSRRAAKPFISINCGALDENLLLDTLFGHVKGAFTEARTERKGAFLEADGGILFLDEIQSATPKVQQALLRAIAMRRVRPLGSDKELAVDVRIIAASNVDLREAIAQGMFREDLYFRLKVIAVSTPPLRQHKMSISVLAHHFLKQAGDTTARRGLGLSRGALAKLTAYDWPGNIRELKHCILRAAVMSEHSVIQDTDIVLEADAGTFDAAGTEQAGEAVAAPSDESLTLAVAPVEPVALNARQRAALPVIVREGSVTRGRYEALCGGIPQRTAVHDLRDMVDKGLLARRGSGPATRYEPTQAGISAVGKT</sequence>
<dbReference type="STRING" id="596151.DesfrDRAFT_2064"/>
<evidence type="ECO:0000313" key="11">
    <source>
        <dbReference type="Proteomes" id="UP000006250"/>
    </source>
</evidence>
<gene>
    <name evidence="10" type="ORF">DesfrDRAFT_2064</name>
</gene>
<keyword evidence="2" id="KW-0067">ATP-binding</keyword>
<dbReference type="GO" id="GO:0003677">
    <property type="term" value="F:DNA binding"/>
    <property type="evidence" value="ECO:0007669"/>
    <property type="project" value="UniProtKB-KW"/>
</dbReference>
<dbReference type="GO" id="GO:0007165">
    <property type="term" value="P:signal transduction"/>
    <property type="evidence" value="ECO:0007669"/>
    <property type="project" value="InterPro"/>
</dbReference>
<keyword evidence="5" id="KW-0804">Transcription</keyword>
<dbReference type="PROSITE" id="PS50045">
    <property type="entry name" value="SIGMA54_INTERACT_4"/>
    <property type="match status" value="1"/>
</dbReference>
<dbReference type="InterPro" id="IPR000589">
    <property type="entry name" value="Ribosomal_uS15"/>
</dbReference>
<comment type="caution">
    <text evidence="10">The sequence shown here is derived from an EMBL/GenBank/DDBJ whole genome shotgun (WGS) entry which is preliminary data.</text>
</comment>
<dbReference type="GO" id="GO:0006355">
    <property type="term" value="P:regulation of DNA-templated transcription"/>
    <property type="evidence" value="ECO:0007669"/>
    <property type="project" value="InterPro"/>
</dbReference>
<evidence type="ECO:0000313" key="10">
    <source>
        <dbReference type="EMBL" id="EFL51119.1"/>
    </source>
</evidence>
<protein>
    <submittedName>
        <fullName evidence="10">Sigma 54 interacting domain protein</fullName>
    </submittedName>
</protein>
<dbReference type="FunFam" id="3.40.50.300:FF:000006">
    <property type="entry name" value="DNA-binding transcriptional regulator NtrC"/>
    <property type="match status" value="1"/>
</dbReference>
<feature type="domain" description="Sigma-54 factor interaction" evidence="8">
    <location>
        <begin position="482"/>
        <end position="711"/>
    </location>
</feature>
<evidence type="ECO:0000256" key="3">
    <source>
        <dbReference type="ARBA" id="ARBA00023015"/>
    </source>
</evidence>
<evidence type="ECO:0000259" key="9">
    <source>
        <dbReference type="PROSITE" id="PS50885"/>
    </source>
</evidence>
<dbReference type="SMART" id="SM00382">
    <property type="entry name" value="AAA"/>
    <property type="match status" value="1"/>
</dbReference>
<dbReference type="InterPro" id="IPR002078">
    <property type="entry name" value="Sigma_54_int"/>
</dbReference>
<dbReference type="PROSITE" id="PS00675">
    <property type="entry name" value="SIGMA54_INTERACT_1"/>
    <property type="match status" value="1"/>
</dbReference>
<dbReference type="InterPro" id="IPR025943">
    <property type="entry name" value="Sigma_54_int_dom_ATP-bd_2"/>
</dbReference>
<keyword evidence="7" id="KW-0472">Membrane</keyword>